<evidence type="ECO:0000313" key="2">
    <source>
        <dbReference type="Proteomes" id="UP000789901"/>
    </source>
</evidence>
<keyword evidence="2" id="KW-1185">Reference proteome</keyword>
<feature type="non-terminal residue" evidence="1">
    <location>
        <position position="79"/>
    </location>
</feature>
<comment type="caution">
    <text evidence="1">The sequence shown here is derived from an EMBL/GenBank/DDBJ whole genome shotgun (WGS) entry which is preliminary data.</text>
</comment>
<accession>A0ABN7WUK4</accession>
<evidence type="ECO:0000313" key="1">
    <source>
        <dbReference type="EMBL" id="CAG8840174.1"/>
    </source>
</evidence>
<gene>
    <name evidence="1" type="ORF">GMARGA_LOCUS34785</name>
</gene>
<dbReference type="EMBL" id="CAJVQB010062233">
    <property type="protein sequence ID" value="CAG8840174.1"/>
    <property type="molecule type" value="Genomic_DNA"/>
</dbReference>
<feature type="non-terminal residue" evidence="1">
    <location>
        <position position="1"/>
    </location>
</feature>
<dbReference type="Proteomes" id="UP000789901">
    <property type="component" value="Unassembled WGS sequence"/>
</dbReference>
<protein>
    <submittedName>
        <fullName evidence="1">41868_t:CDS:1</fullName>
    </submittedName>
</protein>
<reference evidence="1 2" key="1">
    <citation type="submission" date="2021-06" db="EMBL/GenBank/DDBJ databases">
        <authorList>
            <person name="Kallberg Y."/>
            <person name="Tangrot J."/>
            <person name="Rosling A."/>
        </authorList>
    </citation>
    <scope>NUCLEOTIDE SEQUENCE [LARGE SCALE GENOMIC DNA]</scope>
    <source>
        <strain evidence="1 2">120-4 pot B 10/14</strain>
    </source>
</reference>
<organism evidence="1 2">
    <name type="scientific">Gigaspora margarita</name>
    <dbReference type="NCBI Taxonomy" id="4874"/>
    <lineage>
        <taxon>Eukaryota</taxon>
        <taxon>Fungi</taxon>
        <taxon>Fungi incertae sedis</taxon>
        <taxon>Mucoromycota</taxon>
        <taxon>Glomeromycotina</taxon>
        <taxon>Glomeromycetes</taxon>
        <taxon>Diversisporales</taxon>
        <taxon>Gigasporaceae</taxon>
        <taxon>Gigaspora</taxon>
    </lineage>
</organism>
<sequence length="79" mass="9384">DDFDFDQANINSWMPTNEMLNFSTKIYKDNLLAKIARTNILKEQLQNSEIKYEAPTIDKRIWRFMSLQAKETNKLLSKI</sequence>
<proteinExistence type="predicted"/>
<name>A0ABN7WUK4_GIGMA</name>